<feature type="compositionally biased region" description="Low complexity" evidence="1">
    <location>
        <begin position="10"/>
        <end position="21"/>
    </location>
</feature>
<proteinExistence type="predicted"/>
<feature type="region of interest" description="Disordered" evidence="1">
    <location>
        <begin position="1"/>
        <end position="48"/>
    </location>
</feature>
<evidence type="ECO:0000313" key="2">
    <source>
        <dbReference type="EMBL" id="RDX40084.1"/>
    </source>
</evidence>
<evidence type="ECO:0000313" key="3">
    <source>
        <dbReference type="Proteomes" id="UP000256964"/>
    </source>
</evidence>
<gene>
    <name evidence="2" type="ORF">OH76DRAFT_460114</name>
</gene>
<organism evidence="2 3">
    <name type="scientific">Lentinus brumalis</name>
    <dbReference type="NCBI Taxonomy" id="2498619"/>
    <lineage>
        <taxon>Eukaryota</taxon>
        <taxon>Fungi</taxon>
        <taxon>Dikarya</taxon>
        <taxon>Basidiomycota</taxon>
        <taxon>Agaricomycotina</taxon>
        <taxon>Agaricomycetes</taxon>
        <taxon>Polyporales</taxon>
        <taxon>Polyporaceae</taxon>
        <taxon>Lentinus</taxon>
    </lineage>
</organism>
<accession>A0A371CII3</accession>
<dbReference type="EMBL" id="KZ857590">
    <property type="protein sequence ID" value="RDX40084.1"/>
    <property type="molecule type" value="Genomic_DNA"/>
</dbReference>
<dbReference type="AlphaFoldDB" id="A0A371CII3"/>
<evidence type="ECO:0000256" key="1">
    <source>
        <dbReference type="SAM" id="MobiDB-lite"/>
    </source>
</evidence>
<feature type="region of interest" description="Disordered" evidence="1">
    <location>
        <begin position="64"/>
        <end position="99"/>
    </location>
</feature>
<dbReference type="Proteomes" id="UP000256964">
    <property type="component" value="Unassembled WGS sequence"/>
</dbReference>
<feature type="compositionally biased region" description="Basic and acidic residues" evidence="1">
    <location>
        <begin position="35"/>
        <end position="48"/>
    </location>
</feature>
<sequence>MYMPSTPSFELLETGGTSETEQAGTRTRRQGAESAAREAQREKATAEVCEPGRKTVLERVSSRWQGGVGGVESGPQPIRSPGHGAGSGQSVDVADKSPVRRVELSSRCSPGIARAGSGGGVASASRCWARQRLHFGEQ</sequence>
<reference evidence="2 3" key="1">
    <citation type="journal article" date="2018" name="Biotechnol. Biofuels">
        <title>Integrative visual omics of the white-rot fungus Polyporus brumalis exposes the biotechnological potential of its oxidative enzymes for delignifying raw plant biomass.</title>
        <authorList>
            <person name="Miyauchi S."/>
            <person name="Rancon A."/>
            <person name="Drula E."/>
            <person name="Hage H."/>
            <person name="Chaduli D."/>
            <person name="Favel A."/>
            <person name="Grisel S."/>
            <person name="Henrissat B."/>
            <person name="Herpoel-Gimbert I."/>
            <person name="Ruiz-Duenas F.J."/>
            <person name="Chevret D."/>
            <person name="Hainaut M."/>
            <person name="Lin J."/>
            <person name="Wang M."/>
            <person name="Pangilinan J."/>
            <person name="Lipzen A."/>
            <person name="Lesage-Meessen L."/>
            <person name="Navarro D."/>
            <person name="Riley R."/>
            <person name="Grigoriev I.V."/>
            <person name="Zhou S."/>
            <person name="Raouche S."/>
            <person name="Rosso M.N."/>
        </authorList>
    </citation>
    <scope>NUCLEOTIDE SEQUENCE [LARGE SCALE GENOMIC DNA]</scope>
    <source>
        <strain evidence="2 3">BRFM 1820</strain>
    </source>
</reference>
<protein>
    <submittedName>
        <fullName evidence="2">Uncharacterized protein</fullName>
    </submittedName>
</protein>
<name>A0A371CII3_9APHY</name>
<keyword evidence="3" id="KW-1185">Reference proteome</keyword>